<dbReference type="RefSeq" id="WP_116683723.1">
    <property type="nucleotide sequence ID" value="NZ_QURL01000005.1"/>
</dbReference>
<evidence type="ECO:0000256" key="1">
    <source>
        <dbReference type="ARBA" id="ARBA00001946"/>
    </source>
</evidence>
<dbReference type="GO" id="GO:0000287">
    <property type="term" value="F:magnesium ion binding"/>
    <property type="evidence" value="ECO:0007669"/>
    <property type="project" value="TreeGrafter"/>
</dbReference>
<protein>
    <submittedName>
        <fullName evidence="6">CoA ester lyase</fullName>
    </submittedName>
</protein>
<dbReference type="PANTHER" id="PTHR32308:SF10">
    <property type="entry name" value="CITRATE LYASE SUBUNIT BETA"/>
    <property type="match status" value="1"/>
</dbReference>
<dbReference type="AlphaFoldDB" id="A0A371X137"/>
<keyword evidence="6" id="KW-0456">Lyase</keyword>
<keyword evidence="3" id="KW-0479">Metal-binding</keyword>
<name>A0A371X137_9HYPH</name>
<sequence>MPNTPRPRRSLLLVSAGNERALAASDTLDADGLIFDLTESVAPGEKPAARERLRDHLRQSRFRGERIVRINGLDTVWGTEDFLAARGAGVDAILLPQVEDASVVSQIATALTETDAPEGLKLWALIGTPKGIVNVAAIAEEAPGRLSALVAGTATLKLAAGIRPDAERTELLPWLASLILAAKSAGLDAIDAPFGDVSDADGLERECTAASRLGFDGKIVVHPTQIATVNERFSPEPHAVAWAERVIEAFQSSPDLESGTASLDGRSIDRLHLGVADHILKLKDAIAARVATNREPR</sequence>
<dbReference type="InterPro" id="IPR011206">
    <property type="entry name" value="Citrate_lyase_beta/mcl1/mcl2"/>
</dbReference>
<feature type="domain" description="HpcH/HpaI aldolase/citrate lyase" evidence="5">
    <location>
        <begin position="9"/>
        <end position="223"/>
    </location>
</feature>
<gene>
    <name evidence="6" type="ORF">DYI37_13200</name>
</gene>
<dbReference type="EMBL" id="QURL01000005">
    <property type="protein sequence ID" value="RFC62907.1"/>
    <property type="molecule type" value="Genomic_DNA"/>
</dbReference>
<evidence type="ECO:0000313" key="7">
    <source>
        <dbReference type="Proteomes" id="UP000264310"/>
    </source>
</evidence>
<accession>A0A371X137</accession>
<evidence type="ECO:0000259" key="5">
    <source>
        <dbReference type="Pfam" id="PF03328"/>
    </source>
</evidence>
<keyword evidence="7" id="KW-1185">Reference proteome</keyword>
<reference evidence="6 7" key="1">
    <citation type="submission" date="2018-08" db="EMBL/GenBank/DDBJ databases">
        <title>Fulvimarina sp. 85, whole genome shotgun sequence.</title>
        <authorList>
            <person name="Tuo L."/>
        </authorList>
    </citation>
    <scope>NUCLEOTIDE SEQUENCE [LARGE SCALE GENOMIC DNA]</scope>
    <source>
        <strain evidence="6 7">85</strain>
    </source>
</reference>
<comment type="caution">
    <text evidence="6">The sequence shown here is derived from an EMBL/GenBank/DDBJ whole genome shotgun (WGS) entry which is preliminary data.</text>
</comment>
<keyword evidence="4" id="KW-0460">Magnesium</keyword>
<dbReference type="InterPro" id="IPR005000">
    <property type="entry name" value="Aldolase/citrate-lyase_domain"/>
</dbReference>
<evidence type="ECO:0000256" key="2">
    <source>
        <dbReference type="ARBA" id="ARBA00005568"/>
    </source>
</evidence>
<comment type="similarity">
    <text evidence="2">Belongs to the HpcH/HpaI aldolase family.</text>
</comment>
<dbReference type="GO" id="GO:0016829">
    <property type="term" value="F:lyase activity"/>
    <property type="evidence" value="ECO:0007669"/>
    <property type="project" value="UniProtKB-KW"/>
</dbReference>
<evidence type="ECO:0000256" key="4">
    <source>
        <dbReference type="ARBA" id="ARBA00022842"/>
    </source>
</evidence>
<proteinExistence type="inferred from homology"/>
<organism evidence="6 7">
    <name type="scientific">Fulvimarina endophytica</name>
    <dbReference type="NCBI Taxonomy" id="2293836"/>
    <lineage>
        <taxon>Bacteria</taxon>
        <taxon>Pseudomonadati</taxon>
        <taxon>Pseudomonadota</taxon>
        <taxon>Alphaproteobacteria</taxon>
        <taxon>Hyphomicrobiales</taxon>
        <taxon>Aurantimonadaceae</taxon>
        <taxon>Fulvimarina</taxon>
    </lineage>
</organism>
<evidence type="ECO:0000256" key="3">
    <source>
        <dbReference type="ARBA" id="ARBA00022723"/>
    </source>
</evidence>
<dbReference type="Gene3D" id="3.20.20.60">
    <property type="entry name" value="Phosphoenolpyruvate-binding domains"/>
    <property type="match status" value="1"/>
</dbReference>
<dbReference type="GO" id="GO:0006107">
    <property type="term" value="P:oxaloacetate metabolic process"/>
    <property type="evidence" value="ECO:0007669"/>
    <property type="project" value="TreeGrafter"/>
</dbReference>
<dbReference type="InterPro" id="IPR040442">
    <property type="entry name" value="Pyrv_kinase-like_dom_sf"/>
</dbReference>
<dbReference type="PANTHER" id="PTHR32308">
    <property type="entry name" value="LYASE BETA SUBUNIT, PUTATIVE (AFU_ORTHOLOGUE AFUA_4G13030)-RELATED"/>
    <property type="match status" value="1"/>
</dbReference>
<comment type="cofactor">
    <cofactor evidence="1">
        <name>Mg(2+)</name>
        <dbReference type="ChEBI" id="CHEBI:18420"/>
    </cofactor>
</comment>
<dbReference type="Pfam" id="PF03328">
    <property type="entry name" value="HpcH_HpaI"/>
    <property type="match status" value="1"/>
</dbReference>
<dbReference type="PIRSF" id="PIRSF015582">
    <property type="entry name" value="Cit_lyase_B"/>
    <property type="match status" value="1"/>
</dbReference>
<dbReference type="InterPro" id="IPR015813">
    <property type="entry name" value="Pyrv/PenolPyrv_kinase-like_dom"/>
</dbReference>
<evidence type="ECO:0000313" key="6">
    <source>
        <dbReference type="EMBL" id="RFC62907.1"/>
    </source>
</evidence>
<dbReference type="Proteomes" id="UP000264310">
    <property type="component" value="Unassembled WGS sequence"/>
</dbReference>
<dbReference type="SUPFAM" id="SSF51621">
    <property type="entry name" value="Phosphoenolpyruvate/pyruvate domain"/>
    <property type="match status" value="1"/>
</dbReference>
<dbReference type="OrthoDB" id="9800547at2"/>